<gene>
    <name evidence="5" type="ORF">KYX88_15100</name>
</gene>
<keyword evidence="2" id="KW-0347">Helicase</keyword>
<dbReference type="Proteomes" id="UP001139644">
    <property type="component" value="Unassembled WGS sequence"/>
</dbReference>
<evidence type="ECO:0000256" key="3">
    <source>
        <dbReference type="ARBA" id="ARBA00022840"/>
    </source>
</evidence>
<feature type="non-terminal residue" evidence="5">
    <location>
        <position position="1"/>
    </location>
</feature>
<dbReference type="Pfam" id="PF12684">
    <property type="entry name" value="DUF3799"/>
    <property type="match status" value="1"/>
</dbReference>
<dbReference type="InterPro" id="IPR024432">
    <property type="entry name" value="Put_RecE_PDDEXK-like_dom"/>
</dbReference>
<protein>
    <submittedName>
        <fullName evidence="5">PD-(D/E)XK nuclease-like domain-containing protein</fullName>
    </submittedName>
</protein>
<keyword evidence="1" id="KW-0547">Nucleotide-binding</keyword>
<dbReference type="Gene3D" id="3.90.320.10">
    <property type="match status" value="1"/>
</dbReference>
<evidence type="ECO:0000313" key="5">
    <source>
        <dbReference type="EMBL" id="MBX4224054.1"/>
    </source>
</evidence>
<sequence length="125" mass="14787">DWAPTSDPKALLVGNYVHSYFESKEVHEAFKEENKSKMFSSRKPYGLLKDFQIAEQMIERLKQEEVFMNIYQGEKETIVTGELFGTTWKGKIDCLNVDDEYFVDIKTTKDMHERKWNENYGSRET</sequence>
<evidence type="ECO:0000256" key="1">
    <source>
        <dbReference type="ARBA" id="ARBA00022741"/>
    </source>
</evidence>
<dbReference type="GO" id="GO:0005524">
    <property type="term" value="F:ATP binding"/>
    <property type="evidence" value="ECO:0007669"/>
    <property type="project" value="UniProtKB-KW"/>
</dbReference>
<dbReference type="EMBL" id="JAIFOC010000377">
    <property type="protein sequence ID" value="MBX4224054.1"/>
    <property type="molecule type" value="Genomic_DNA"/>
</dbReference>
<evidence type="ECO:0000256" key="2">
    <source>
        <dbReference type="ARBA" id="ARBA00022806"/>
    </source>
</evidence>
<organism evidence="5 6">
    <name type="scientific">Enterococcus faecium</name>
    <name type="common">Streptococcus faecium</name>
    <dbReference type="NCBI Taxonomy" id="1352"/>
    <lineage>
        <taxon>Bacteria</taxon>
        <taxon>Bacillati</taxon>
        <taxon>Bacillota</taxon>
        <taxon>Bacilli</taxon>
        <taxon>Lactobacillales</taxon>
        <taxon>Enterococcaceae</taxon>
        <taxon>Enterococcus</taxon>
    </lineage>
</organism>
<dbReference type="GO" id="GO:0004386">
    <property type="term" value="F:helicase activity"/>
    <property type="evidence" value="ECO:0007669"/>
    <property type="project" value="UniProtKB-KW"/>
</dbReference>
<keyword evidence="2" id="KW-0378">Hydrolase</keyword>
<dbReference type="InterPro" id="IPR011604">
    <property type="entry name" value="PDDEXK-like_dom_sf"/>
</dbReference>
<feature type="domain" description="Putative exodeoxyribonuclease 8 PDDEXK-like" evidence="4">
    <location>
        <begin position="2"/>
        <end position="123"/>
    </location>
</feature>
<keyword evidence="3" id="KW-0067">ATP-binding</keyword>
<comment type="caution">
    <text evidence="5">The sequence shown here is derived from an EMBL/GenBank/DDBJ whole genome shotgun (WGS) entry which is preliminary data.</text>
</comment>
<dbReference type="RefSeq" id="WP_220715913.1">
    <property type="nucleotide sequence ID" value="NZ_JAIFOC010000377.1"/>
</dbReference>
<reference evidence="5" key="1">
    <citation type="journal article" date="2022" name="J. Anim. Sci.">
        <title>Whole genome sequence analyses-based assessment of virulence potential and antimicrobial susceptibilities and resistance of Enterococcus faecium strains isolated from commercial swine and cattle probiotic products.</title>
        <authorList>
            <person name="Shridhar P.B."/>
            <person name="Amachawadi R.G."/>
            <person name="Tokach M."/>
            <person name="Patel I."/>
            <person name="Gangiredla J."/>
            <person name="Mammel M."/>
            <person name="Nagaraja T.G."/>
        </authorList>
    </citation>
    <scope>NUCLEOTIDE SEQUENCE</scope>
    <source>
        <strain evidence="5">EF215</strain>
    </source>
</reference>
<evidence type="ECO:0000313" key="6">
    <source>
        <dbReference type="Proteomes" id="UP001139644"/>
    </source>
</evidence>
<evidence type="ECO:0000259" key="4">
    <source>
        <dbReference type="Pfam" id="PF12684"/>
    </source>
</evidence>
<name>A0A9X1GF28_ENTFC</name>
<feature type="non-terminal residue" evidence="5">
    <location>
        <position position="125"/>
    </location>
</feature>
<accession>A0A9X1GF28</accession>
<dbReference type="AlphaFoldDB" id="A0A9X1GF28"/>
<proteinExistence type="predicted"/>